<organism evidence="12 13">
    <name type="scientific">Rubripirellula reticaptiva</name>
    <dbReference type="NCBI Taxonomy" id="2528013"/>
    <lineage>
        <taxon>Bacteria</taxon>
        <taxon>Pseudomonadati</taxon>
        <taxon>Planctomycetota</taxon>
        <taxon>Planctomycetia</taxon>
        <taxon>Pirellulales</taxon>
        <taxon>Pirellulaceae</taxon>
        <taxon>Rubripirellula</taxon>
    </lineage>
</organism>
<dbReference type="CDD" id="cd00130">
    <property type="entry name" value="PAS"/>
    <property type="match status" value="1"/>
</dbReference>
<evidence type="ECO:0000256" key="1">
    <source>
        <dbReference type="ARBA" id="ARBA00000085"/>
    </source>
</evidence>
<keyword evidence="5" id="KW-0547">Nucleotide-binding</keyword>
<dbReference type="EMBL" id="SJPX01000004">
    <property type="protein sequence ID" value="TWU49793.1"/>
    <property type="molecule type" value="Genomic_DNA"/>
</dbReference>
<dbReference type="FunFam" id="1.10.287.130:FF:000001">
    <property type="entry name" value="Two-component sensor histidine kinase"/>
    <property type="match status" value="1"/>
</dbReference>
<evidence type="ECO:0000256" key="5">
    <source>
        <dbReference type="ARBA" id="ARBA00022741"/>
    </source>
</evidence>
<dbReference type="Proteomes" id="UP000317977">
    <property type="component" value="Unassembled WGS sequence"/>
</dbReference>
<dbReference type="OrthoDB" id="9813151at2"/>
<name>A0A5C6EJ76_9BACT</name>
<keyword evidence="4 12" id="KW-0808">Transferase</keyword>
<evidence type="ECO:0000256" key="6">
    <source>
        <dbReference type="ARBA" id="ARBA00022777"/>
    </source>
</evidence>
<dbReference type="InterPro" id="IPR050736">
    <property type="entry name" value="Sensor_HK_Regulatory"/>
</dbReference>
<evidence type="ECO:0000313" key="12">
    <source>
        <dbReference type="EMBL" id="TWU49793.1"/>
    </source>
</evidence>
<keyword evidence="8" id="KW-0902">Two-component regulatory system</keyword>
<sequence>MSDAQDAGRSNATAFSHALSTTRVGFVFAGVSVCVLICSLVAHAWPSHVQFHSLLWIASLAACCAGGLVAMSSVRTLRTIEVELRRGARQGFTREEGESSSSSSGPAPPIRPVIGCDPIADGWNGLIATLDRQQELGDAATRQINSLDHEAVTLARAMRGLPVAWVITDKEGGIRFISPAASGMLGLSEAASSDADDNVSKRTVDRDLPQLLGLRDETSDAASADLDQLLGPIRMVHCRRRLVVDSRESQLRITRSRLAGRQGDIEGMAWVLDDVTQQRLATEARDSFLMTATHELRTPLANLQAYAEALQESDDLQVERQKEFCNVIHSEASRLGRLVDQLLTVSQMEAGSMIANRHQLELLPIVQYASDQLKAQAEQNSITIVTRVLAKMPVVFADREKLQAAIVNLLGNAVKYTPSGGEVVLRVAADERWVRIDVEDNGPGIPDDEQSKVFEKFYRCEATRASTHRGNGLGLAFAREIARLHGGDLELRSTLGEGSVFTLQLPITHPHEETK</sequence>
<dbReference type="Pfam" id="PF00512">
    <property type="entry name" value="HisKA"/>
    <property type="match status" value="1"/>
</dbReference>
<dbReference type="InterPro" id="IPR005467">
    <property type="entry name" value="His_kinase_dom"/>
</dbReference>
<evidence type="ECO:0000256" key="4">
    <source>
        <dbReference type="ARBA" id="ARBA00022679"/>
    </source>
</evidence>
<dbReference type="SUPFAM" id="SSF55874">
    <property type="entry name" value="ATPase domain of HSP90 chaperone/DNA topoisomerase II/histidine kinase"/>
    <property type="match status" value="1"/>
</dbReference>
<feature type="domain" description="Histidine kinase" evidence="11">
    <location>
        <begin position="291"/>
        <end position="509"/>
    </location>
</feature>
<dbReference type="Gene3D" id="1.10.287.130">
    <property type="match status" value="1"/>
</dbReference>
<dbReference type="InterPro" id="IPR003661">
    <property type="entry name" value="HisK_dim/P_dom"/>
</dbReference>
<feature type="transmembrane region" description="Helical" evidence="10">
    <location>
        <begin position="51"/>
        <end position="71"/>
    </location>
</feature>
<evidence type="ECO:0000256" key="3">
    <source>
        <dbReference type="ARBA" id="ARBA00022553"/>
    </source>
</evidence>
<dbReference type="Gene3D" id="3.30.565.10">
    <property type="entry name" value="Histidine kinase-like ATPase, C-terminal domain"/>
    <property type="match status" value="1"/>
</dbReference>
<keyword evidence="10" id="KW-0472">Membrane</keyword>
<dbReference type="RefSeq" id="WP_146535989.1">
    <property type="nucleotide sequence ID" value="NZ_SJPX01000004.1"/>
</dbReference>
<evidence type="ECO:0000256" key="10">
    <source>
        <dbReference type="SAM" id="Phobius"/>
    </source>
</evidence>
<keyword evidence="6 12" id="KW-0418">Kinase</keyword>
<dbReference type="PRINTS" id="PR00344">
    <property type="entry name" value="BCTRLSENSOR"/>
</dbReference>
<keyword evidence="10" id="KW-1133">Transmembrane helix</keyword>
<evidence type="ECO:0000313" key="13">
    <source>
        <dbReference type="Proteomes" id="UP000317977"/>
    </source>
</evidence>
<dbReference type="SUPFAM" id="SSF47384">
    <property type="entry name" value="Homodimeric domain of signal transducing histidine kinase"/>
    <property type="match status" value="1"/>
</dbReference>
<evidence type="ECO:0000259" key="11">
    <source>
        <dbReference type="PROSITE" id="PS50109"/>
    </source>
</evidence>
<feature type="transmembrane region" description="Helical" evidence="10">
    <location>
        <begin position="24"/>
        <end position="45"/>
    </location>
</feature>
<dbReference type="EC" id="2.7.13.3" evidence="2"/>
<dbReference type="PROSITE" id="PS50109">
    <property type="entry name" value="HIS_KIN"/>
    <property type="match status" value="1"/>
</dbReference>
<dbReference type="GO" id="GO:0005524">
    <property type="term" value="F:ATP binding"/>
    <property type="evidence" value="ECO:0007669"/>
    <property type="project" value="UniProtKB-KW"/>
</dbReference>
<dbReference type="CDD" id="cd00075">
    <property type="entry name" value="HATPase"/>
    <property type="match status" value="1"/>
</dbReference>
<dbReference type="AlphaFoldDB" id="A0A5C6EJ76"/>
<comment type="catalytic activity">
    <reaction evidence="1">
        <text>ATP + protein L-histidine = ADP + protein N-phospho-L-histidine.</text>
        <dbReference type="EC" id="2.7.13.3"/>
    </reaction>
</comment>
<dbReference type="InterPro" id="IPR003594">
    <property type="entry name" value="HATPase_dom"/>
</dbReference>
<evidence type="ECO:0000256" key="2">
    <source>
        <dbReference type="ARBA" id="ARBA00012438"/>
    </source>
</evidence>
<dbReference type="InterPro" id="IPR036097">
    <property type="entry name" value="HisK_dim/P_sf"/>
</dbReference>
<proteinExistence type="predicted"/>
<dbReference type="InterPro" id="IPR000014">
    <property type="entry name" value="PAS"/>
</dbReference>
<accession>A0A5C6EJ76</accession>
<dbReference type="PANTHER" id="PTHR43711">
    <property type="entry name" value="TWO-COMPONENT HISTIDINE KINASE"/>
    <property type="match status" value="1"/>
</dbReference>
<dbReference type="SMART" id="SM00387">
    <property type="entry name" value="HATPase_c"/>
    <property type="match status" value="1"/>
</dbReference>
<reference evidence="12 13" key="1">
    <citation type="submission" date="2019-02" db="EMBL/GenBank/DDBJ databases">
        <title>Deep-cultivation of Planctomycetes and their phenomic and genomic characterization uncovers novel biology.</title>
        <authorList>
            <person name="Wiegand S."/>
            <person name="Jogler M."/>
            <person name="Boedeker C."/>
            <person name="Pinto D."/>
            <person name="Vollmers J."/>
            <person name="Rivas-Marin E."/>
            <person name="Kohn T."/>
            <person name="Peeters S.H."/>
            <person name="Heuer A."/>
            <person name="Rast P."/>
            <person name="Oberbeckmann S."/>
            <person name="Bunk B."/>
            <person name="Jeske O."/>
            <person name="Meyerdierks A."/>
            <person name="Storesund J.E."/>
            <person name="Kallscheuer N."/>
            <person name="Luecker S."/>
            <person name="Lage O.M."/>
            <person name="Pohl T."/>
            <person name="Merkel B.J."/>
            <person name="Hornburger P."/>
            <person name="Mueller R.-W."/>
            <person name="Bruemmer F."/>
            <person name="Labrenz M."/>
            <person name="Spormann A.M."/>
            <person name="Op Den Camp H."/>
            <person name="Overmann J."/>
            <person name="Amann R."/>
            <person name="Jetten M.S.M."/>
            <person name="Mascher T."/>
            <person name="Medema M.H."/>
            <person name="Devos D.P."/>
            <person name="Kaster A.-K."/>
            <person name="Ovreas L."/>
            <person name="Rohde M."/>
            <person name="Galperin M.Y."/>
            <person name="Jogler C."/>
        </authorList>
    </citation>
    <scope>NUCLEOTIDE SEQUENCE [LARGE SCALE GENOMIC DNA]</scope>
    <source>
        <strain evidence="12 13">Poly59</strain>
    </source>
</reference>
<dbReference type="InterPro" id="IPR004358">
    <property type="entry name" value="Sig_transdc_His_kin-like_C"/>
</dbReference>
<dbReference type="SMART" id="SM00388">
    <property type="entry name" value="HisKA"/>
    <property type="match status" value="1"/>
</dbReference>
<evidence type="ECO:0000256" key="9">
    <source>
        <dbReference type="SAM" id="MobiDB-lite"/>
    </source>
</evidence>
<dbReference type="FunFam" id="3.30.565.10:FF:000037">
    <property type="entry name" value="Hybrid sensor histidine kinase/response regulator"/>
    <property type="match status" value="1"/>
</dbReference>
<dbReference type="Gene3D" id="3.30.450.20">
    <property type="entry name" value="PAS domain"/>
    <property type="match status" value="1"/>
</dbReference>
<dbReference type="Pfam" id="PF02518">
    <property type="entry name" value="HATPase_c"/>
    <property type="match status" value="1"/>
</dbReference>
<gene>
    <name evidence="12" type="primary">yycG_2</name>
    <name evidence="12" type="ORF">Poly59_44180</name>
</gene>
<dbReference type="GO" id="GO:0000155">
    <property type="term" value="F:phosphorelay sensor kinase activity"/>
    <property type="evidence" value="ECO:0007669"/>
    <property type="project" value="InterPro"/>
</dbReference>
<keyword evidence="3" id="KW-0597">Phosphoprotein</keyword>
<comment type="caution">
    <text evidence="12">The sequence shown here is derived from an EMBL/GenBank/DDBJ whole genome shotgun (WGS) entry which is preliminary data.</text>
</comment>
<protein>
    <recommendedName>
        <fullName evidence="2">histidine kinase</fullName>
        <ecNumber evidence="2">2.7.13.3</ecNumber>
    </recommendedName>
</protein>
<evidence type="ECO:0000256" key="8">
    <source>
        <dbReference type="ARBA" id="ARBA00023012"/>
    </source>
</evidence>
<dbReference type="PANTHER" id="PTHR43711:SF1">
    <property type="entry name" value="HISTIDINE KINASE 1"/>
    <property type="match status" value="1"/>
</dbReference>
<dbReference type="CDD" id="cd00082">
    <property type="entry name" value="HisKA"/>
    <property type="match status" value="1"/>
</dbReference>
<feature type="region of interest" description="Disordered" evidence="9">
    <location>
        <begin position="89"/>
        <end position="110"/>
    </location>
</feature>
<evidence type="ECO:0000256" key="7">
    <source>
        <dbReference type="ARBA" id="ARBA00022840"/>
    </source>
</evidence>
<keyword evidence="10" id="KW-0812">Transmembrane</keyword>
<dbReference type="InterPro" id="IPR036890">
    <property type="entry name" value="HATPase_C_sf"/>
</dbReference>
<keyword evidence="7" id="KW-0067">ATP-binding</keyword>
<keyword evidence="13" id="KW-1185">Reference proteome</keyword>